<dbReference type="EMBL" id="CBSV010000054">
    <property type="protein sequence ID" value="CDH00274.1"/>
    <property type="molecule type" value="Genomic_DNA"/>
</dbReference>
<dbReference type="Pfam" id="PF16925">
    <property type="entry name" value="TetR_C_13"/>
    <property type="match status" value="1"/>
</dbReference>
<evidence type="ECO:0000259" key="4">
    <source>
        <dbReference type="Pfam" id="PF00440"/>
    </source>
</evidence>
<dbReference type="InterPro" id="IPR036271">
    <property type="entry name" value="Tet_transcr_reg_TetR-rel_C_sf"/>
</dbReference>
<keyword evidence="1" id="KW-0805">Transcription regulation</keyword>
<organism evidence="6">
    <name type="scientific">Xenorhabdus bovienii str. feltiae Moldova</name>
    <dbReference type="NCBI Taxonomy" id="1398200"/>
    <lineage>
        <taxon>Bacteria</taxon>
        <taxon>Pseudomonadati</taxon>
        <taxon>Pseudomonadota</taxon>
        <taxon>Gammaproteobacteria</taxon>
        <taxon>Enterobacterales</taxon>
        <taxon>Morganellaceae</taxon>
        <taxon>Xenorhabdus</taxon>
    </lineage>
</organism>
<evidence type="ECO:0000256" key="1">
    <source>
        <dbReference type="ARBA" id="ARBA00023015"/>
    </source>
</evidence>
<protein>
    <submittedName>
        <fullName evidence="6">Putative regulator with homeodomain-like DNA binding domain (TetR/AcrR family)</fullName>
    </submittedName>
</protein>
<dbReference type="InterPro" id="IPR011075">
    <property type="entry name" value="TetR_C"/>
</dbReference>
<proteinExistence type="predicted"/>
<dbReference type="Gene3D" id="1.10.10.60">
    <property type="entry name" value="Homeodomain-like"/>
    <property type="match status" value="1"/>
</dbReference>
<dbReference type="SUPFAM" id="SSF46689">
    <property type="entry name" value="Homeodomain-like"/>
    <property type="match status" value="1"/>
</dbReference>
<evidence type="ECO:0000256" key="2">
    <source>
        <dbReference type="ARBA" id="ARBA00023125"/>
    </source>
</evidence>
<keyword evidence="2 6" id="KW-0238">DNA-binding</keyword>
<reference evidence="6" key="1">
    <citation type="submission" date="2013-07" db="EMBL/GenBank/DDBJ databases">
        <title>Sub-species coevolution in mutualistic symbiosis.</title>
        <authorList>
            <person name="Murfin K."/>
            <person name="Klassen J."/>
            <person name="Lee M."/>
            <person name="Forst S."/>
            <person name="Stock P."/>
            <person name="Goodrich-Blair H."/>
        </authorList>
    </citation>
    <scope>NUCLEOTIDE SEQUENCE [LARGE SCALE GENOMIC DNA]</scope>
    <source>
        <strain evidence="6">Feltiae Moldova</strain>
    </source>
</reference>
<dbReference type="Proteomes" id="UP000028487">
    <property type="component" value="Unassembled WGS sequence"/>
</dbReference>
<keyword evidence="6" id="KW-0371">Homeobox</keyword>
<comment type="caution">
    <text evidence="6">The sequence shown here is derived from an EMBL/GenBank/DDBJ whole genome shotgun (WGS) entry which is preliminary data.</text>
</comment>
<feature type="domain" description="Tetracyclin repressor-like C-terminal" evidence="5">
    <location>
        <begin position="88"/>
        <end position="176"/>
    </location>
</feature>
<dbReference type="InterPro" id="IPR001647">
    <property type="entry name" value="HTH_TetR"/>
</dbReference>
<name>A0A077NP16_XENBV</name>
<sequence length="202" mass="22543">MTRKRGRPLNFDKKLALKKAMDIFWTKGFEGTQLVDLTAVMGINPPSFYAAFGSKFNLFCEAVQLYIETVGNKTVNALNDAKTTKEGLKAMLENVIINASSNEAGGCLMIMGIVNNRAENYPAWEYLREERAKILTLIQLRIERGIMEGDLPKNTDSKTLAEYFWGITQAISFQARDGVSRNTLQRLIEPALAALPSSNTLE</sequence>
<dbReference type="RefSeq" id="WP_038223303.1">
    <property type="nucleotide sequence ID" value="NZ_CAWLWD010000130.1"/>
</dbReference>
<dbReference type="AlphaFoldDB" id="A0A077NP16"/>
<feature type="domain" description="HTH tetR-type" evidence="4">
    <location>
        <begin position="17"/>
        <end position="59"/>
    </location>
</feature>
<gene>
    <name evidence="6" type="ORF">XBFM1_1470004</name>
</gene>
<dbReference type="PANTHER" id="PTHR47506">
    <property type="entry name" value="TRANSCRIPTIONAL REGULATORY PROTEIN"/>
    <property type="match status" value="1"/>
</dbReference>
<dbReference type="Pfam" id="PF00440">
    <property type="entry name" value="TetR_N"/>
    <property type="match status" value="1"/>
</dbReference>
<dbReference type="SUPFAM" id="SSF48498">
    <property type="entry name" value="Tetracyclin repressor-like, C-terminal domain"/>
    <property type="match status" value="1"/>
</dbReference>
<dbReference type="GO" id="GO:0003677">
    <property type="term" value="F:DNA binding"/>
    <property type="evidence" value="ECO:0007669"/>
    <property type="project" value="UniProtKB-KW"/>
</dbReference>
<keyword evidence="3" id="KW-0804">Transcription</keyword>
<dbReference type="InterPro" id="IPR009057">
    <property type="entry name" value="Homeodomain-like_sf"/>
</dbReference>
<dbReference type="PANTHER" id="PTHR47506:SF1">
    <property type="entry name" value="HTH-TYPE TRANSCRIPTIONAL REGULATOR YJDC"/>
    <property type="match status" value="1"/>
</dbReference>
<accession>A0A077NP16</accession>
<evidence type="ECO:0000256" key="3">
    <source>
        <dbReference type="ARBA" id="ARBA00023163"/>
    </source>
</evidence>
<evidence type="ECO:0000259" key="5">
    <source>
        <dbReference type="Pfam" id="PF16925"/>
    </source>
</evidence>
<dbReference type="Gene3D" id="1.10.357.10">
    <property type="entry name" value="Tetracycline Repressor, domain 2"/>
    <property type="match status" value="1"/>
</dbReference>
<evidence type="ECO:0000313" key="6">
    <source>
        <dbReference type="EMBL" id="CDH00274.1"/>
    </source>
</evidence>
<dbReference type="HOGENOM" id="CLU_069356_28_0_6"/>